<gene>
    <name evidence="3" type="ORF">B0T23DRAFT_400205</name>
</gene>
<evidence type="ECO:0000313" key="3">
    <source>
        <dbReference type="EMBL" id="KAK3484945.1"/>
    </source>
</evidence>
<evidence type="ECO:0000256" key="1">
    <source>
        <dbReference type="SAM" id="MobiDB-lite"/>
    </source>
</evidence>
<dbReference type="AlphaFoldDB" id="A0AAJ0HY48"/>
<organism evidence="3 4">
    <name type="scientific">Neurospora hispaniola</name>
    <dbReference type="NCBI Taxonomy" id="588809"/>
    <lineage>
        <taxon>Eukaryota</taxon>
        <taxon>Fungi</taxon>
        <taxon>Dikarya</taxon>
        <taxon>Ascomycota</taxon>
        <taxon>Pezizomycotina</taxon>
        <taxon>Sordariomycetes</taxon>
        <taxon>Sordariomycetidae</taxon>
        <taxon>Sordariales</taxon>
        <taxon>Sordariaceae</taxon>
        <taxon>Neurospora</taxon>
    </lineage>
</organism>
<dbReference type="Proteomes" id="UP001285908">
    <property type="component" value="Unassembled WGS sequence"/>
</dbReference>
<feature type="compositionally biased region" description="Polar residues" evidence="1">
    <location>
        <begin position="400"/>
        <end position="415"/>
    </location>
</feature>
<dbReference type="GeneID" id="87876095"/>
<dbReference type="InterPro" id="IPR048519">
    <property type="entry name" value="Gfd2/YDR514C-like_C"/>
</dbReference>
<dbReference type="RefSeq" id="XP_062687971.1">
    <property type="nucleotide sequence ID" value="XM_062838473.1"/>
</dbReference>
<proteinExistence type="predicted"/>
<evidence type="ECO:0000259" key="2">
    <source>
        <dbReference type="Pfam" id="PF21762"/>
    </source>
</evidence>
<feature type="region of interest" description="Disordered" evidence="1">
    <location>
        <begin position="345"/>
        <end position="364"/>
    </location>
</feature>
<evidence type="ECO:0000313" key="4">
    <source>
        <dbReference type="Proteomes" id="UP001285908"/>
    </source>
</evidence>
<feature type="compositionally biased region" description="Polar residues" evidence="1">
    <location>
        <begin position="345"/>
        <end position="356"/>
    </location>
</feature>
<dbReference type="EMBL" id="JAULSX010000012">
    <property type="protein sequence ID" value="KAK3484945.1"/>
    <property type="molecule type" value="Genomic_DNA"/>
</dbReference>
<reference evidence="3 4" key="1">
    <citation type="journal article" date="2023" name="Mol. Phylogenet. Evol.">
        <title>Genome-scale phylogeny and comparative genomics of the fungal order Sordariales.</title>
        <authorList>
            <person name="Hensen N."/>
            <person name="Bonometti L."/>
            <person name="Westerberg I."/>
            <person name="Brannstrom I.O."/>
            <person name="Guillou S."/>
            <person name="Cros-Aarteil S."/>
            <person name="Calhoun S."/>
            <person name="Haridas S."/>
            <person name="Kuo A."/>
            <person name="Mondo S."/>
            <person name="Pangilinan J."/>
            <person name="Riley R."/>
            <person name="LaButti K."/>
            <person name="Andreopoulos B."/>
            <person name="Lipzen A."/>
            <person name="Chen C."/>
            <person name="Yan M."/>
            <person name="Daum C."/>
            <person name="Ng V."/>
            <person name="Clum A."/>
            <person name="Steindorff A."/>
            <person name="Ohm R.A."/>
            <person name="Martin F."/>
            <person name="Silar P."/>
            <person name="Natvig D.O."/>
            <person name="Lalanne C."/>
            <person name="Gautier V."/>
            <person name="Ament-Velasquez S.L."/>
            <person name="Kruys A."/>
            <person name="Hutchinson M.I."/>
            <person name="Powell A.J."/>
            <person name="Barry K."/>
            <person name="Miller A.N."/>
            <person name="Grigoriev I.V."/>
            <person name="Debuchy R."/>
            <person name="Gladieux P."/>
            <person name="Hiltunen Thoren M."/>
            <person name="Johannesson H."/>
        </authorList>
    </citation>
    <scope>NUCLEOTIDE SEQUENCE [LARGE SCALE GENOMIC DNA]</scope>
    <source>
        <strain evidence="3 4">FGSC 10403</strain>
    </source>
</reference>
<feature type="region of interest" description="Disordered" evidence="1">
    <location>
        <begin position="400"/>
        <end position="454"/>
    </location>
</feature>
<protein>
    <recommendedName>
        <fullName evidence="2">Gfd2/YDR514C-like C-terminal domain-containing protein</fullName>
    </recommendedName>
</protein>
<comment type="caution">
    <text evidence="3">The sequence shown here is derived from an EMBL/GenBank/DDBJ whole genome shotgun (WGS) entry which is preliminary data.</text>
</comment>
<accession>A0AAJ0HY48</accession>
<feature type="compositionally biased region" description="Basic residues" evidence="1">
    <location>
        <begin position="424"/>
        <end position="440"/>
    </location>
</feature>
<dbReference type="Pfam" id="PF21762">
    <property type="entry name" value="DEDDh_C"/>
    <property type="match status" value="1"/>
</dbReference>
<keyword evidence="4" id="KW-1185">Reference proteome</keyword>
<sequence length="454" mass="50597">MYSSDSDFLDSDIDIVAPRNSKTTPAPPLVYSFDDLQSFKESLKQAIFCATDFETVDNHIGTELEKMSEIGLAIYDPRGHPSPSGTTTNTSTSNTILEELAKSTTAIHLLVEEWKHETETTCKAFWHRNRKTKAGTPHTARPYHCQFTRSTILGREQSLKKLKAVLQSLTSQNLTAQERANGDQRQVRILFWDSGLEDRIFRQAGIHLHGLGSDIQAWDLQAWSPFRIRLNNGKNNGKAKGEDAFASLGVLGATDYEGKPTTILHNATNDTVAQLLAFLRFKVLTSGEWVAWFDDRINLALISFDWVDQGIYDYNFSLSPNAGRQKIWQWGKGRHAKHEKRCQQGNFHNANHSNTRGPRGGGNCAVTTTSTSTCNHQNAPETANEVASLSQTVNKMNFQPSTVQKSSGPTGIQTSAEKEDQKVTKHGGLSRKQRQRMNKAAKREEGLRKIPGLA</sequence>
<name>A0AAJ0HY48_9PEZI</name>
<feature type="domain" description="Gfd2/YDR514C-like C-terminal" evidence="2">
    <location>
        <begin position="47"/>
        <end position="280"/>
    </location>
</feature>